<dbReference type="AlphaFoldDB" id="A0A286GK91"/>
<name>A0A286GK91_9PROT</name>
<dbReference type="EMBL" id="OCNJ01000005">
    <property type="protein sequence ID" value="SOD95957.1"/>
    <property type="molecule type" value="Genomic_DNA"/>
</dbReference>
<dbReference type="GO" id="GO:0016989">
    <property type="term" value="F:sigma factor antagonist activity"/>
    <property type="evidence" value="ECO:0007669"/>
    <property type="project" value="TreeGrafter"/>
</dbReference>
<evidence type="ECO:0000256" key="1">
    <source>
        <dbReference type="SAM" id="MobiDB-lite"/>
    </source>
</evidence>
<evidence type="ECO:0000313" key="4">
    <source>
        <dbReference type="Proteomes" id="UP000219621"/>
    </source>
</evidence>
<evidence type="ECO:0000313" key="3">
    <source>
        <dbReference type="EMBL" id="SOD95957.1"/>
    </source>
</evidence>
<dbReference type="Proteomes" id="UP000219621">
    <property type="component" value="Unassembled WGS sequence"/>
</dbReference>
<gene>
    <name evidence="3" type="ORF">SAMN05421508_10580</name>
</gene>
<keyword evidence="4" id="KW-1185">Reference proteome</keyword>
<organism evidence="3 4">
    <name type="scientific">Caenispirillum bisanense</name>
    <dbReference type="NCBI Taxonomy" id="414052"/>
    <lineage>
        <taxon>Bacteria</taxon>
        <taxon>Pseudomonadati</taxon>
        <taxon>Pseudomonadota</taxon>
        <taxon>Alphaproteobacteria</taxon>
        <taxon>Rhodospirillales</taxon>
        <taxon>Novispirillaceae</taxon>
        <taxon>Caenispirillum</taxon>
    </lineage>
</organism>
<dbReference type="OrthoDB" id="1098280at2"/>
<dbReference type="PIRSF" id="PIRSF018266">
    <property type="entry name" value="FecR"/>
    <property type="match status" value="1"/>
</dbReference>
<dbReference type="PANTHER" id="PTHR30273">
    <property type="entry name" value="PERIPLASMIC SIGNAL SENSOR AND SIGMA FACTOR ACTIVATOR FECR-RELATED"/>
    <property type="match status" value="1"/>
</dbReference>
<dbReference type="Pfam" id="PF04773">
    <property type="entry name" value="FecR"/>
    <property type="match status" value="1"/>
</dbReference>
<dbReference type="PANTHER" id="PTHR30273:SF2">
    <property type="entry name" value="PROTEIN FECR"/>
    <property type="match status" value="1"/>
</dbReference>
<dbReference type="Gene3D" id="2.60.120.1440">
    <property type="match status" value="1"/>
</dbReference>
<dbReference type="InterPro" id="IPR006860">
    <property type="entry name" value="FecR"/>
</dbReference>
<dbReference type="RefSeq" id="WP_097279462.1">
    <property type="nucleotide sequence ID" value="NZ_OCNJ01000005.1"/>
</dbReference>
<sequence>MTGQHQGDHGPAAVMPQSAPRETPQEQAAEWFARSLHDGTVLDSPAFHAWRSADGANAAAYDALGSLWRSDAFGAALAASVPRPSSAAVPGRRPVRPVWMAMAAAVAVAVSVTVLADGLRHAAVDRMQALFADHATGVGERRTVALPDGSRITLDSGSAVDVTATPAGPRVTVLAGEAYFEVQPVAAGQSFTVRTGDAEVRVVGTAFTVRDGSGAGTDVSVAHGTVAVRSQRSGESVRLEAGQAAAVSPTGRVTAAAADPDGFAWVAGRIQFHDRPLRAVLADLDRYIPGFVVLLDDDLGDRPVSGSYRLDDPRAVVRALAEVVGARVETLGDHLIFVRS</sequence>
<accession>A0A286GK91</accession>
<evidence type="ECO:0000259" key="2">
    <source>
        <dbReference type="Pfam" id="PF04773"/>
    </source>
</evidence>
<feature type="domain" description="FecR protein" evidence="2">
    <location>
        <begin position="133"/>
        <end position="226"/>
    </location>
</feature>
<protein>
    <submittedName>
        <fullName evidence="3">FecR family protein</fullName>
    </submittedName>
</protein>
<reference evidence="4" key="1">
    <citation type="submission" date="2017-09" db="EMBL/GenBank/DDBJ databases">
        <authorList>
            <person name="Varghese N."/>
            <person name="Submissions S."/>
        </authorList>
    </citation>
    <scope>NUCLEOTIDE SEQUENCE [LARGE SCALE GENOMIC DNA]</scope>
    <source>
        <strain evidence="4">USBA 140</strain>
    </source>
</reference>
<feature type="region of interest" description="Disordered" evidence="1">
    <location>
        <begin position="1"/>
        <end position="27"/>
    </location>
</feature>
<proteinExistence type="predicted"/>
<dbReference type="InterPro" id="IPR012373">
    <property type="entry name" value="Ferrdict_sens_TM"/>
</dbReference>